<accession>A0AAE3KQA1</accession>
<evidence type="ECO:0000313" key="3">
    <source>
        <dbReference type="Proteomes" id="UP001204953"/>
    </source>
</evidence>
<name>A0AAE3KQA1_9CYAN</name>
<sequence length="983" mass="108870">MEYWEFLVQKEGDRSWQPIKSPKIELAAGRYRVVVHSNRISTDVEICVTHTSTDEMPPKRRSQKRSRRTNKEGLMVVIPFTFLKPGLWEFRCCGDVMSDFLGNSWQEVLQLYVLPKVTAIEAIEAPSVSGGAVDKEVRDGRLEVEGNGQKAEEVLSPTISNLSPATSNVLTKKTVPPSRINPPSLEPALSSNPILEKSLQMLEQVLQEVLDPIIQEFDRPTYEEARGKGQQVTEEAQNISHPASDISPLTSIETTWQGIILSLDEDALVVKPEASLTIRGKVDLPDANQLENGNGGNGNNDLFQGILSYELRHPQTAQVILEAQKSLSQEKLPLKFSHELEIPPDYNSCLLLGKVTLYGLGGILLAVQPFTVTADLDKLLGAIQLDSEEVTEGNKNVPVYPISTSQALAGTIPLLNQNLLNLVNFPHSHQPLVFSASSGQLLPPQLSPGNPPQRSQKSLDLPTFSKAEPSVVNGEEKEGRIEEANQGNLPLTESLSTDDNESIYRDLIQEDIITEVPINFELTHVEIAHNKEESAPELPATVVRLQDYKQQKNIENGDNLSLANSRLTGLVDNQIFPVIDNGKEELESRSAFGANEARSKIEEEEESILLNQEYISQTEEKVNIENEEPLRESSEEIPFDTVGDEITSIPVSRTAMSDPLLLGPEPVKNDPIEVDRAFQSLNLETRFWSRINDLMGDTELSEALKFDLLVSNNLSETQEQVTPIINSEPLADGEEEEVTLPLDSDSLADWEEEVTPPLNSESGGEGDFDESIWDEETEEFSPHTDEIETPTQEDIIPVKTKIPDRRSLAELASIDWAAQEIVIEDESLSSGEAAQVEGNGSRKIKSGKRLSSQPKTEPVSQIESDSPLPAPKLLIPTHELVSGEPVLVRVQVPCDSARLGVKLWIQDRQSRTLLDGPRWLMDLLPNGVEELEGITQLIVPFGTVEIRFEAISIDLDSDRESHKISIDCVVVPPDLPQLSFDDF</sequence>
<evidence type="ECO:0000256" key="1">
    <source>
        <dbReference type="SAM" id="MobiDB-lite"/>
    </source>
</evidence>
<evidence type="ECO:0000313" key="2">
    <source>
        <dbReference type="EMBL" id="MCP2732239.1"/>
    </source>
</evidence>
<feature type="region of interest" description="Disordered" evidence="1">
    <location>
        <begin position="830"/>
        <end position="868"/>
    </location>
</feature>
<feature type="compositionally biased region" description="Polar residues" evidence="1">
    <location>
        <begin position="230"/>
        <end position="246"/>
    </location>
</feature>
<organism evidence="2 3">
    <name type="scientific">Limnofasciculus baicalensis BBK-W-15</name>
    <dbReference type="NCBI Taxonomy" id="2699891"/>
    <lineage>
        <taxon>Bacteria</taxon>
        <taxon>Bacillati</taxon>
        <taxon>Cyanobacteriota</taxon>
        <taxon>Cyanophyceae</taxon>
        <taxon>Coleofasciculales</taxon>
        <taxon>Coleofasciculaceae</taxon>
        <taxon>Limnofasciculus</taxon>
        <taxon>Limnofasciculus baicalensis</taxon>
    </lineage>
</organism>
<dbReference type="RefSeq" id="WP_254014963.1">
    <property type="nucleotide sequence ID" value="NZ_JAMZMM010000519.1"/>
</dbReference>
<gene>
    <name evidence="2" type="ORF">NJ959_27795</name>
</gene>
<dbReference type="EMBL" id="JAMZMM010000519">
    <property type="protein sequence ID" value="MCP2732239.1"/>
    <property type="molecule type" value="Genomic_DNA"/>
</dbReference>
<dbReference type="AlphaFoldDB" id="A0AAE3KQA1"/>
<feature type="compositionally biased region" description="Polar residues" evidence="1">
    <location>
        <begin position="485"/>
        <end position="495"/>
    </location>
</feature>
<feature type="region of interest" description="Disordered" evidence="1">
    <location>
        <begin position="226"/>
        <end position="246"/>
    </location>
</feature>
<keyword evidence="3" id="KW-1185">Reference proteome</keyword>
<protein>
    <submittedName>
        <fullName evidence="2">Uncharacterized protein</fullName>
    </submittedName>
</protein>
<dbReference type="Proteomes" id="UP001204953">
    <property type="component" value="Unassembled WGS sequence"/>
</dbReference>
<proteinExistence type="predicted"/>
<feature type="compositionally biased region" description="Basic and acidic residues" evidence="1">
    <location>
        <begin position="474"/>
        <end position="483"/>
    </location>
</feature>
<feature type="compositionally biased region" description="Polar residues" evidence="1">
    <location>
        <begin position="849"/>
        <end position="864"/>
    </location>
</feature>
<reference evidence="2" key="1">
    <citation type="submission" date="2022-06" db="EMBL/GenBank/DDBJ databases">
        <title>New cyanobacteria of genus Symplocastrum in benthos of Lake Baikal.</title>
        <authorList>
            <person name="Sorokovikova E."/>
            <person name="Tikhonova I."/>
            <person name="Krasnopeev A."/>
            <person name="Evseev P."/>
            <person name="Gladkikh A."/>
            <person name="Belykh O."/>
        </authorList>
    </citation>
    <scope>NUCLEOTIDE SEQUENCE</scope>
    <source>
        <strain evidence="2">BBK-W-15</strain>
    </source>
</reference>
<feature type="region of interest" description="Disordered" evidence="1">
    <location>
        <begin position="439"/>
        <end position="496"/>
    </location>
</feature>
<comment type="caution">
    <text evidence="2">The sequence shown here is derived from an EMBL/GenBank/DDBJ whole genome shotgun (WGS) entry which is preliminary data.</text>
</comment>